<keyword evidence="2" id="KW-1133">Transmembrane helix</keyword>
<organism evidence="4 5">
    <name type="scientific">Ktedonospora formicarum</name>
    <dbReference type="NCBI Taxonomy" id="2778364"/>
    <lineage>
        <taxon>Bacteria</taxon>
        <taxon>Bacillati</taxon>
        <taxon>Chloroflexota</taxon>
        <taxon>Ktedonobacteria</taxon>
        <taxon>Ktedonobacterales</taxon>
        <taxon>Ktedonobacteraceae</taxon>
        <taxon>Ktedonospora</taxon>
    </lineage>
</organism>
<reference evidence="4" key="1">
    <citation type="submission" date="2020-10" db="EMBL/GenBank/DDBJ databases">
        <title>Taxonomic study of unclassified bacteria belonging to the class Ktedonobacteria.</title>
        <authorList>
            <person name="Yabe S."/>
            <person name="Wang C.M."/>
            <person name="Zheng Y."/>
            <person name="Sakai Y."/>
            <person name="Cavaletti L."/>
            <person name="Monciardini P."/>
            <person name="Donadio S."/>
        </authorList>
    </citation>
    <scope>NUCLEOTIDE SEQUENCE</scope>
    <source>
        <strain evidence="4">SOSP1-1</strain>
    </source>
</reference>
<comment type="caution">
    <text evidence="4">The sequence shown here is derived from an EMBL/GenBank/DDBJ whole genome shotgun (WGS) entry which is preliminary data.</text>
</comment>
<feature type="domain" description="Glycoside hydrolase family 44 catalytic" evidence="3">
    <location>
        <begin position="237"/>
        <end position="350"/>
    </location>
</feature>
<feature type="transmembrane region" description="Helical" evidence="2">
    <location>
        <begin position="78"/>
        <end position="99"/>
    </location>
</feature>
<dbReference type="Proteomes" id="UP000612362">
    <property type="component" value="Unassembled WGS sequence"/>
</dbReference>
<evidence type="ECO:0000313" key="5">
    <source>
        <dbReference type="Proteomes" id="UP000612362"/>
    </source>
</evidence>
<evidence type="ECO:0000259" key="3">
    <source>
        <dbReference type="Pfam" id="PF12891"/>
    </source>
</evidence>
<name>A0A8J3I0C7_9CHLR</name>
<protein>
    <recommendedName>
        <fullName evidence="3">Glycoside hydrolase family 44 catalytic domain-containing protein</fullName>
    </recommendedName>
</protein>
<dbReference type="RefSeq" id="WP_220192078.1">
    <property type="nucleotide sequence ID" value="NZ_BNJF01000001.1"/>
</dbReference>
<sequence length="579" mass="63597">MQSDENARRYPSSQSGECQHLQGARPSGPGYQAVPAAPTIQPIPSHTGLDPLPEILAPGSRPPLRGKKSGRTRRQGRGILVFLLSAMLLISLVLGTSSISHANTHLLVSIGDAQQTNVDLNLGQPISPYLYGSNVFPKAGSDSQDAQGSGFMSYDSAIVQGLRSAQIRLLRFPGGEWGEQHTLSTAQLDDFSHLLHDTGADGLIQAPLSDPQHADTLSSRASRAGLLVDYMNNAHSIQRKNTTTTLYPIKYWVVGNEPDRLTNPDTGATYTAIEYAQAFIQYSIAMHQNDPNIKVFGPEISQFYGAGLGPRDSTNKLWMETFLQVVSTYEKTHPTAGFHLLDGVSFHRYPFNDARQATSLLLDSTGEWDDLVSSLRQIVRQDFQRDLPVAITEVNTNPNNAVPPPDYAALWWADTLGRLMDQQVEYMAFFSTEGVDTPYPLFTSRGNQATLMLRTMQLFTHLQKTYVPTSNQQDNVSLYVTQDQAHNTVSLLFINKGETTQIAHIRPDGLSLPTHNWNSQDVTLKGRSLLLLTLKRGGANEAYTLLTSQGNLETSNGKTPVITRTVCGQESTATDTRPC</sequence>
<keyword evidence="5" id="KW-1185">Reference proteome</keyword>
<evidence type="ECO:0000256" key="1">
    <source>
        <dbReference type="SAM" id="MobiDB-lite"/>
    </source>
</evidence>
<evidence type="ECO:0000256" key="2">
    <source>
        <dbReference type="SAM" id="Phobius"/>
    </source>
</evidence>
<dbReference type="Gene3D" id="3.20.20.80">
    <property type="entry name" value="Glycosidases"/>
    <property type="match status" value="1"/>
</dbReference>
<evidence type="ECO:0000313" key="4">
    <source>
        <dbReference type="EMBL" id="GHO42549.1"/>
    </source>
</evidence>
<accession>A0A8J3I0C7</accession>
<feature type="region of interest" description="Disordered" evidence="1">
    <location>
        <begin position="1"/>
        <end position="72"/>
    </location>
</feature>
<dbReference type="InterPro" id="IPR024745">
    <property type="entry name" value="GH44_cat"/>
</dbReference>
<gene>
    <name evidence="4" type="ORF">KSX_07120</name>
</gene>
<dbReference type="InterPro" id="IPR017853">
    <property type="entry name" value="GH"/>
</dbReference>
<keyword evidence="2" id="KW-0812">Transmembrane</keyword>
<proteinExistence type="predicted"/>
<dbReference type="AlphaFoldDB" id="A0A8J3I0C7"/>
<dbReference type="SUPFAM" id="SSF51445">
    <property type="entry name" value="(Trans)glycosidases"/>
    <property type="match status" value="1"/>
</dbReference>
<dbReference type="EMBL" id="BNJF01000001">
    <property type="protein sequence ID" value="GHO42549.1"/>
    <property type="molecule type" value="Genomic_DNA"/>
</dbReference>
<keyword evidence="2" id="KW-0472">Membrane</keyword>
<dbReference type="Pfam" id="PF12891">
    <property type="entry name" value="Glyco_hydro_44"/>
    <property type="match status" value="1"/>
</dbReference>